<name>A0A3B1CJ71_9ZZZZ</name>
<dbReference type="InterPro" id="IPR008778">
    <property type="entry name" value="Pirin_C_dom"/>
</dbReference>
<dbReference type="AlphaFoldDB" id="A0A3B1CJ71"/>
<evidence type="ECO:0000259" key="2">
    <source>
        <dbReference type="Pfam" id="PF02678"/>
    </source>
</evidence>
<dbReference type="Gene3D" id="2.60.120.10">
    <property type="entry name" value="Jelly Rolls"/>
    <property type="match status" value="2"/>
</dbReference>
<accession>A0A3B1CJ71</accession>
<reference evidence="4" key="1">
    <citation type="submission" date="2018-06" db="EMBL/GenBank/DDBJ databases">
        <authorList>
            <person name="Zhirakovskaya E."/>
        </authorList>
    </citation>
    <scope>NUCLEOTIDE SEQUENCE</scope>
</reference>
<dbReference type="InterPro" id="IPR012093">
    <property type="entry name" value="Pirin"/>
</dbReference>
<evidence type="ECO:0000313" key="4">
    <source>
        <dbReference type="EMBL" id="VAX16817.1"/>
    </source>
</evidence>
<dbReference type="InterPro" id="IPR003829">
    <property type="entry name" value="Pirin_N_dom"/>
</dbReference>
<dbReference type="PANTHER" id="PTHR13903:SF8">
    <property type="entry name" value="PIRIN"/>
    <property type="match status" value="1"/>
</dbReference>
<dbReference type="InterPro" id="IPR014710">
    <property type="entry name" value="RmlC-like_jellyroll"/>
</dbReference>
<dbReference type="CDD" id="cd02909">
    <property type="entry name" value="cupin_pirin_N"/>
    <property type="match status" value="1"/>
</dbReference>
<dbReference type="Pfam" id="PF02678">
    <property type="entry name" value="Pirin"/>
    <property type="match status" value="1"/>
</dbReference>
<dbReference type="EMBL" id="UOGE01000016">
    <property type="protein sequence ID" value="VAX16817.1"/>
    <property type="molecule type" value="Genomic_DNA"/>
</dbReference>
<evidence type="ECO:0000259" key="3">
    <source>
        <dbReference type="Pfam" id="PF05726"/>
    </source>
</evidence>
<dbReference type="CDD" id="cd02247">
    <property type="entry name" value="cupin_pirin_C"/>
    <property type="match status" value="1"/>
</dbReference>
<dbReference type="PIRSF" id="PIRSF006232">
    <property type="entry name" value="Pirin"/>
    <property type="match status" value="1"/>
</dbReference>
<gene>
    <name evidence="4" type="ORF">MNBD_NITROSPINAE02-952</name>
</gene>
<proteinExistence type="inferred from homology"/>
<dbReference type="PANTHER" id="PTHR13903">
    <property type="entry name" value="PIRIN-RELATED"/>
    <property type="match status" value="1"/>
</dbReference>
<dbReference type="InterPro" id="IPR011051">
    <property type="entry name" value="RmlC_Cupin_sf"/>
</dbReference>
<organism evidence="4">
    <name type="scientific">hydrothermal vent metagenome</name>
    <dbReference type="NCBI Taxonomy" id="652676"/>
    <lineage>
        <taxon>unclassified sequences</taxon>
        <taxon>metagenomes</taxon>
        <taxon>ecological metagenomes</taxon>
    </lineage>
</organism>
<evidence type="ECO:0000256" key="1">
    <source>
        <dbReference type="ARBA" id="ARBA00008416"/>
    </source>
</evidence>
<dbReference type="SUPFAM" id="SSF51182">
    <property type="entry name" value="RmlC-like cupins"/>
    <property type="match status" value="1"/>
</dbReference>
<sequence length="276" mass="29987">MDTRKVLKIYDPAPASDGAGVRLLRAIGSNELNHFDPFLLLDEFKSDNADDYIAGFPSHPHRGFETVTYMLAGVMRHKDSTGKSGDLHPGAVQWMTAGRGIVHSEMPIQKDGLIWGFQLWVNLPASEKMRAPRYQNIAPEDVPIVKRDDGVTIKVIAGEVDGVKGAATDIVTDPLYIDITIPPGKSVTQPAPRGHNAFAYGVEGNAIFGDQTLTPSRLATLGDGDHVTVKAGKDGARLLVLAAKPIREAVVRHGPFVMNTHEEITEAIEDYRSGKF</sequence>
<protein>
    <submittedName>
        <fullName evidence="4">Pirin</fullName>
    </submittedName>
</protein>
<feature type="domain" description="Pirin C-terminal" evidence="3">
    <location>
        <begin position="176"/>
        <end position="276"/>
    </location>
</feature>
<feature type="domain" description="Pirin N-terminal" evidence="2">
    <location>
        <begin position="21"/>
        <end position="121"/>
    </location>
</feature>
<dbReference type="Pfam" id="PF05726">
    <property type="entry name" value="Pirin_C"/>
    <property type="match status" value="1"/>
</dbReference>
<comment type="similarity">
    <text evidence="1">Belongs to the pirin family.</text>
</comment>